<dbReference type="InterPro" id="IPR036679">
    <property type="entry name" value="FlgN-like_sf"/>
</dbReference>
<evidence type="ECO:0000313" key="5">
    <source>
        <dbReference type="Proteomes" id="UP000240481"/>
    </source>
</evidence>
<dbReference type="EMBL" id="PYLZ01000014">
    <property type="protein sequence ID" value="PSW22388.1"/>
    <property type="molecule type" value="Genomic_DNA"/>
</dbReference>
<dbReference type="RefSeq" id="WP_048899838.1">
    <property type="nucleotide sequence ID" value="NZ_AP024852.1"/>
</dbReference>
<keyword evidence="4" id="KW-0969">Cilium</keyword>
<protein>
    <submittedName>
        <fullName evidence="4">Flagellar protein FlgN</fullName>
    </submittedName>
</protein>
<evidence type="ECO:0000256" key="3">
    <source>
        <dbReference type="ARBA" id="ARBA00022795"/>
    </source>
</evidence>
<dbReference type="STRING" id="680026.AB733_16915"/>
<keyword evidence="3" id="KW-1005">Bacterial flagellum biogenesis</keyword>
<name>A0A0J8V815_9GAMM</name>
<dbReference type="GO" id="GO:0044780">
    <property type="term" value="P:bacterial-type flagellum assembly"/>
    <property type="evidence" value="ECO:0007669"/>
    <property type="project" value="InterPro"/>
</dbReference>
<comment type="caution">
    <text evidence="4">The sequence shown here is derived from an EMBL/GenBank/DDBJ whole genome shotgun (WGS) entry which is preliminary data.</text>
</comment>
<sequence>MSDNSSMVKTLLNELNQDVAHYQELVAQLKQQHVLLVNRDNQALIGHNQQLQSLMALLNQHATNRHTILTRLGVTANNEGMQKLLSKLPQQVQQKGMMLWQKLYDLTLTCQELNNTNGRLLAQQKQLIDRLLKPEQQYCYGPGE</sequence>
<comment type="similarity">
    <text evidence="2">Belongs to the FlgN family.</text>
</comment>
<dbReference type="Pfam" id="PF05130">
    <property type="entry name" value="FlgN"/>
    <property type="match status" value="1"/>
</dbReference>
<organism evidence="4 5">
    <name type="scientific">Photobacterium swingsii</name>
    <dbReference type="NCBI Taxonomy" id="680026"/>
    <lineage>
        <taxon>Bacteria</taxon>
        <taxon>Pseudomonadati</taxon>
        <taxon>Pseudomonadota</taxon>
        <taxon>Gammaproteobacteria</taxon>
        <taxon>Vibrionales</taxon>
        <taxon>Vibrionaceae</taxon>
        <taxon>Photobacterium</taxon>
    </lineage>
</organism>
<gene>
    <name evidence="4" type="ORF">C9I94_20785</name>
</gene>
<dbReference type="InterPro" id="IPR007809">
    <property type="entry name" value="FlgN-like"/>
</dbReference>
<dbReference type="Proteomes" id="UP000240481">
    <property type="component" value="Unassembled WGS sequence"/>
</dbReference>
<evidence type="ECO:0000256" key="2">
    <source>
        <dbReference type="ARBA" id="ARBA00007703"/>
    </source>
</evidence>
<dbReference type="Gene3D" id="1.20.58.300">
    <property type="entry name" value="FlgN-like"/>
    <property type="match status" value="1"/>
</dbReference>
<reference evidence="4 5" key="1">
    <citation type="submission" date="2018-01" db="EMBL/GenBank/DDBJ databases">
        <title>Whole genome sequencing of Histamine producing bacteria.</title>
        <authorList>
            <person name="Butler K."/>
        </authorList>
    </citation>
    <scope>NUCLEOTIDE SEQUENCE [LARGE SCALE GENOMIC DNA]</scope>
    <source>
        <strain evidence="4 5">DSM 24669</strain>
    </source>
</reference>
<keyword evidence="4" id="KW-0282">Flagellum</keyword>
<proteinExistence type="inferred from homology"/>
<evidence type="ECO:0000256" key="1">
    <source>
        <dbReference type="ARBA" id="ARBA00002397"/>
    </source>
</evidence>
<dbReference type="SUPFAM" id="SSF140566">
    <property type="entry name" value="FlgN-like"/>
    <property type="match status" value="1"/>
</dbReference>
<comment type="function">
    <text evidence="1">Required for the efficient initiation of filament assembly.</text>
</comment>
<dbReference type="OrthoDB" id="5600584at2"/>
<keyword evidence="4" id="KW-0966">Cell projection</keyword>
<accession>A0A0J8V815</accession>
<dbReference type="AlphaFoldDB" id="A0A0J8V815"/>
<evidence type="ECO:0000313" key="4">
    <source>
        <dbReference type="EMBL" id="PSW22388.1"/>
    </source>
</evidence>
<keyword evidence="5" id="KW-1185">Reference proteome</keyword>